<dbReference type="STRING" id="251221.gene:10761048"/>
<dbReference type="OrthoDB" id="9811177at2"/>
<dbReference type="HOGENOM" id="CLU_094108_1_0_3"/>
<reference evidence="2 3" key="1">
    <citation type="journal article" date="2003" name="DNA Res.">
        <title>Complete genome structure of Gloeobacter violaceus PCC 7421, a cyanobacterium that lacks thylakoids.</title>
        <authorList>
            <person name="Nakamura Y."/>
            <person name="Kaneko T."/>
            <person name="Sato S."/>
            <person name="Mimuro M."/>
            <person name="Miyashita H."/>
            <person name="Tsuchiya T."/>
            <person name="Sasamoto S."/>
            <person name="Watanabe A."/>
            <person name="Kawashima K."/>
            <person name="Kishida Y."/>
            <person name="Kiyokawa C."/>
            <person name="Kohara M."/>
            <person name="Matsumoto M."/>
            <person name="Matsuno A."/>
            <person name="Nakazaki N."/>
            <person name="Shimpo S."/>
            <person name="Takeuchi C."/>
            <person name="Yamada M."/>
            <person name="Tabata S."/>
        </authorList>
    </citation>
    <scope>NUCLEOTIDE SEQUENCE [LARGE SCALE GENOMIC DNA]</scope>
    <source>
        <strain evidence="3">ATCC 29082 / PCC 7421</strain>
    </source>
</reference>
<evidence type="ECO:0000313" key="2">
    <source>
        <dbReference type="EMBL" id="BAC91476.1"/>
    </source>
</evidence>
<organism evidence="2 3">
    <name type="scientific">Gloeobacter violaceus (strain ATCC 29082 / PCC 7421)</name>
    <dbReference type="NCBI Taxonomy" id="251221"/>
    <lineage>
        <taxon>Bacteria</taxon>
        <taxon>Bacillati</taxon>
        <taxon>Cyanobacteriota</taxon>
        <taxon>Cyanophyceae</taxon>
        <taxon>Gloeobacterales</taxon>
        <taxon>Gloeobacteraceae</taxon>
        <taxon>Gloeobacter</taxon>
    </lineage>
</organism>
<dbReference type="AlphaFoldDB" id="Q7NFJ0"/>
<dbReference type="Proteomes" id="UP000000557">
    <property type="component" value="Chromosome"/>
</dbReference>
<dbReference type="PANTHER" id="PTHR30399:SF1">
    <property type="entry name" value="UTP PYROPHOSPHATASE"/>
    <property type="match status" value="1"/>
</dbReference>
<keyword evidence="3" id="KW-1185">Reference proteome</keyword>
<dbReference type="InParanoid" id="Q7NFJ0"/>
<proteinExistence type="predicted"/>
<gene>
    <name evidence="2" type="ordered locus">glr3535</name>
</gene>
<dbReference type="Gene3D" id="3.30.2010.10">
    <property type="entry name" value="Metalloproteases ('zincins'), catalytic domain"/>
    <property type="match status" value="1"/>
</dbReference>
<reference evidence="2 3" key="2">
    <citation type="journal article" date="2003" name="DNA Res.">
        <title>Complete genome structure of Gloeobacter violaceus PCC 7421, a cyanobacterium that lacks thylakoids (supplement).</title>
        <authorList>
            <person name="Nakamura Y."/>
            <person name="Kaneko T."/>
            <person name="Sato S."/>
            <person name="Mimuro M."/>
            <person name="Miyashita H."/>
            <person name="Tsuchiya T."/>
            <person name="Sasamoto S."/>
            <person name="Watanabe A."/>
            <person name="Kawashima K."/>
            <person name="Kishida Y."/>
            <person name="Kiyokawa C."/>
            <person name="Kohara M."/>
            <person name="Matsumoto M."/>
            <person name="Matsuno A."/>
            <person name="Nakazaki N."/>
            <person name="Shimpo S."/>
            <person name="Takeuchi C."/>
            <person name="Yamada M."/>
            <person name="Tabata S."/>
        </authorList>
    </citation>
    <scope>NUCLEOTIDE SEQUENCE [LARGE SCALE GENOMIC DNA]</scope>
    <source>
        <strain evidence="3">ATCC 29082 / PCC 7421</strain>
    </source>
</reference>
<dbReference type="EMBL" id="BA000045">
    <property type="protein sequence ID" value="BAC91476.1"/>
    <property type="molecule type" value="Genomic_DNA"/>
</dbReference>
<accession>Q7NFJ0</accession>
<feature type="domain" description="YgjP-like metallopeptidase" evidence="1">
    <location>
        <begin position="79"/>
        <end position="144"/>
    </location>
</feature>
<dbReference type="EnsemblBacteria" id="BAC91476">
    <property type="protein sequence ID" value="BAC91476"/>
    <property type="gene ID" value="BAC91476"/>
</dbReference>
<evidence type="ECO:0000259" key="1">
    <source>
        <dbReference type="Pfam" id="PF01863"/>
    </source>
</evidence>
<dbReference type="CDD" id="cd07344">
    <property type="entry name" value="M48_yhfN_like"/>
    <property type="match status" value="1"/>
</dbReference>
<dbReference type="eggNOG" id="COG1451">
    <property type="taxonomic scope" value="Bacteria"/>
</dbReference>
<name>Q7NFJ0_GLOVI</name>
<dbReference type="PhylomeDB" id="Q7NFJ0"/>
<evidence type="ECO:0000313" key="3">
    <source>
        <dbReference type="Proteomes" id="UP000000557"/>
    </source>
</evidence>
<dbReference type="RefSeq" id="WP_011143524.1">
    <property type="nucleotide sequence ID" value="NC_005125.1"/>
</dbReference>
<sequence length="169" mass="19686">MQVKIIRSHRRTRSVSARAEGDVFVVRAPVQMDDAELQRIVERLKSRWLKRAHCPLLDDDELERRARQLNRHYFEGCLEWQSIRWVTNQEARWGSCTPTLGTIRLSHRLAALPAFVRDYVLVHELAHLVEPNHGPRFWALVNRFEKAERARGYLMALGLGDIDPAEPEA</sequence>
<protein>
    <submittedName>
        <fullName evidence="2">Glr3535 protein</fullName>
    </submittedName>
</protein>
<dbReference type="PANTHER" id="PTHR30399">
    <property type="entry name" value="UNCHARACTERIZED PROTEIN YGJP"/>
    <property type="match status" value="1"/>
</dbReference>
<dbReference type="KEGG" id="gvi:glr3535"/>
<dbReference type="InterPro" id="IPR002725">
    <property type="entry name" value="YgjP-like_metallopeptidase"/>
</dbReference>
<dbReference type="InterPro" id="IPR053136">
    <property type="entry name" value="UTP_pyrophosphatase-like"/>
</dbReference>
<dbReference type="Pfam" id="PF01863">
    <property type="entry name" value="YgjP-like"/>
    <property type="match status" value="1"/>
</dbReference>